<protein>
    <submittedName>
        <fullName evidence="2">Uncharacterized protein</fullName>
    </submittedName>
</protein>
<comment type="caution">
    <text evidence="2">The sequence shown here is derived from an EMBL/GenBank/DDBJ whole genome shotgun (WGS) entry which is preliminary data.</text>
</comment>
<reference evidence="2 3" key="1">
    <citation type="submission" date="2019-11" db="EMBL/GenBank/DDBJ databases">
        <authorList>
            <person name="Lang L."/>
        </authorList>
    </citation>
    <scope>NUCLEOTIDE SEQUENCE [LARGE SCALE GENOMIC DNA]</scope>
    <source>
        <strain evidence="2 3">YIM 132242</strain>
    </source>
</reference>
<dbReference type="RefSeq" id="WP_154765777.1">
    <property type="nucleotide sequence ID" value="NZ_WMBT01000013.1"/>
</dbReference>
<dbReference type="AlphaFoldDB" id="A0A6L6HRG2"/>
<evidence type="ECO:0000313" key="3">
    <source>
        <dbReference type="Proteomes" id="UP000481417"/>
    </source>
</evidence>
<name>A0A6L6HRG2_9RHOB</name>
<dbReference type="Proteomes" id="UP000481417">
    <property type="component" value="Unassembled WGS sequence"/>
</dbReference>
<dbReference type="EMBL" id="WMBT01000013">
    <property type="protein sequence ID" value="MTE01697.1"/>
    <property type="molecule type" value="Genomic_DNA"/>
</dbReference>
<keyword evidence="3" id="KW-1185">Reference proteome</keyword>
<accession>A0A6L6HRG2</accession>
<proteinExistence type="predicted"/>
<keyword evidence="1" id="KW-0732">Signal</keyword>
<feature type="chain" id="PRO_5026951747" evidence="1">
    <location>
        <begin position="22"/>
        <end position="201"/>
    </location>
</feature>
<evidence type="ECO:0000313" key="2">
    <source>
        <dbReference type="EMBL" id="MTE01697.1"/>
    </source>
</evidence>
<gene>
    <name evidence="2" type="ORF">GIY56_15515</name>
</gene>
<evidence type="ECO:0000256" key="1">
    <source>
        <dbReference type="SAM" id="SignalP"/>
    </source>
</evidence>
<feature type="signal peptide" evidence="1">
    <location>
        <begin position="1"/>
        <end position="21"/>
    </location>
</feature>
<organism evidence="2 3">
    <name type="scientific">Paracoccus lichenicola</name>
    <dbReference type="NCBI Taxonomy" id="2665644"/>
    <lineage>
        <taxon>Bacteria</taxon>
        <taxon>Pseudomonadati</taxon>
        <taxon>Pseudomonadota</taxon>
        <taxon>Alphaproteobacteria</taxon>
        <taxon>Rhodobacterales</taxon>
        <taxon>Paracoccaceae</taxon>
        <taxon>Paracoccus</taxon>
    </lineage>
</organism>
<sequence length="201" mass="21389">MKRTVLAGGLVILAVGTLAMAQMLPPQEGTVPAAIPATPAPAAQTSDAAPVHTPETELGELLQGQPVMSGAERAAEDDYLGMKIGPDVDVSGIEQVPSAAENQPYRSCEKTPELRANLKSAGRLGNRAYRDIAGYLSVTNVIATKDCTCAGKIIPHETVAMFEDRLRQKLGVTVLEPKHTRDLYDAYDRQLGIVAAMCGEY</sequence>